<accession>A0A485NMK1</accession>
<feature type="region of interest" description="Disordered" evidence="1">
    <location>
        <begin position="60"/>
        <end position="179"/>
    </location>
</feature>
<reference evidence="2 3" key="1">
    <citation type="submission" date="2019-01" db="EMBL/GenBank/DDBJ databases">
        <authorList>
            <person name="Alioto T."/>
            <person name="Alioto T."/>
        </authorList>
    </citation>
    <scope>NUCLEOTIDE SEQUENCE [LARGE SCALE GENOMIC DNA]</scope>
</reference>
<feature type="non-terminal residue" evidence="2">
    <location>
        <position position="258"/>
    </location>
</feature>
<name>A0A485NMK1_LYNPA</name>
<protein>
    <submittedName>
        <fullName evidence="2">Leucine-rich repeat and fibronectin type-iii</fullName>
    </submittedName>
</protein>
<dbReference type="AlphaFoldDB" id="A0A485NMK1"/>
<sequence>MSATENQGLISGGQMGAGVEVGQDPGSIRHGAVPAELGGGVARAAVPRDFQVAVQALWEEEEGGQEAAQPVVQGNWDIQPVEKEEEEEEEEEEEIEEEEEEEEDEEDDEDEEEEKEEDDDEKEGEGKGGDQEGGEEEEENEEDEEEEEDNEEEEDDNFEEENENYLNKEEEKKDSSEGRILDATIDFKLGYFFCHFLVTKKQLNISFFTKEATEYENFDEEAQEAGCEEKEVEEDESEEPEEKLEIDMESAGGNCVES</sequence>
<feature type="compositionally biased region" description="Basic and acidic residues" evidence="1">
    <location>
        <begin position="166"/>
        <end position="179"/>
    </location>
</feature>
<keyword evidence="3" id="KW-1185">Reference proteome</keyword>
<feature type="compositionally biased region" description="Acidic residues" evidence="1">
    <location>
        <begin position="230"/>
        <end position="248"/>
    </location>
</feature>
<dbReference type="Proteomes" id="UP000386466">
    <property type="component" value="Unassembled WGS sequence"/>
</dbReference>
<proteinExistence type="predicted"/>
<dbReference type="EMBL" id="CAAGRJ010020051">
    <property type="protein sequence ID" value="VFV34735.1"/>
    <property type="molecule type" value="Genomic_DNA"/>
</dbReference>
<organism evidence="2 3">
    <name type="scientific">Lynx pardinus</name>
    <name type="common">Iberian lynx</name>
    <name type="synonym">Felis pardina</name>
    <dbReference type="NCBI Taxonomy" id="191816"/>
    <lineage>
        <taxon>Eukaryota</taxon>
        <taxon>Metazoa</taxon>
        <taxon>Chordata</taxon>
        <taxon>Craniata</taxon>
        <taxon>Vertebrata</taxon>
        <taxon>Euteleostomi</taxon>
        <taxon>Mammalia</taxon>
        <taxon>Eutheria</taxon>
        <taxon>Laurasiatheria</taxon>
        <taxon>Carnivora</taxon>
        <taxon>Feliformia</taxon>
        <taxon>Felidae</taxon>
        <taxon>Felinae</taxon>
        <taxon>Lynx</taxon>
    </lineage>
</organism>
<evidence type="ECO:0000313" key="3">
    <source>
        <dbReference type="Proteomes" id="UP000386466"/>
    </source>
</evidence>
<evidence type="ECO:0000256" key="1">
    <source>
        <dbReference type="SAM" id="MobiDB-lite"/>
    </source>
</evidence>
<gene>
    <name evidence="2" type="ORF">LYPA_23C020007</name>
</gene>
<evidence type="ECO:0000313" key="2">
    <source>
        <dbReference type="EMBL" id="VFV34735.1"/>
    </source>
</evidence>
<feature type="compositionally biased region" description="Acidic residues" evidence="1">
    <location>
        <begin position="83"/>
        <end position="123"/>
    </location>
</feature>
<feature type="region of interest" description="Disordered" evidence="1">
    <location>
        <begin position="227"/>
        <end position="258"/>
    </location>
</feature>
<feature type="region of interest" description="Disordered" evidence="1">
    <location>
        <begin position="1"/>
        <end position="33"/>
    </location>
</feature>
<feature type="compositionally biased region" description="Acidic residues" evidence="1">
    <location>
        <begin position="132"/>
        <end position="163"/>
    </location>
</feature>